<evidence type="ECO:0000259" key="1">
    <source>
        <dbReference type="Pfam" id="PF12146"/>
    </source>
</evidence>
<evidence type="ECO:0000313" key="2">
    <source>
        <dbReference type="EMBL" id="AGY57475.1"/>
    </source>
</evidence>
<reference evidence="2 3" key="1">
    <citation type="journal article" date="2013" name="PLoS ONE">
        <title>Cultivation and Complete Genome Sequencing of Gloeobacter kilaueensis sp. nov., from a Lava Cave in Kilauea Caldera, Hawai'i.</title>
        <authorList>
            <person name="Saw J.H."/>
            <person name="Schatz M."/>
            <person name="Brown M.V."/>
            <person name="Kunkel D.D."/>
            <person name="Foster J.S."/>
            <person name="Shick H."/>
            <person name="Christensen S."/>
            <person name="Hou S."/>
            <person name="Wan X."/>
            <person name="Donachie S.P."/>
        </authorList>
    </citation>
    <scope>NUCLEOTIDE SEQUENCE [LARGE SCALE GENOMIC DNA]</scope>
    <source>
        <strain evidence="3">JS</strain>
    </source>
</reference>
<evidence type="ECO:0000313" key="3">
    <source>
        <dbReference type="Proteomes" id="UP000017396"/>
    </source>
</evidence>
<dbReference type="Proteomes" id="UP000017396">
    <property type="component" value="Chromosome"/>
</dbReference>
<dbReference type="Pfam" id="PF12146">
    <property type="entry name" value="Hydrolase_4"/>
    <property type="match status" value="1"/>
</dbReference>
<sequence>MTNLLRASSREKLSQKTKQAGASALAAGGWKKRVDTIRIETSVALCQVTEVSRVCALTAFDAFEVEVELDDAVVRGELLVPAAPVAAGVLFVPAGGLSDRDGNDTDVGFAPLRQLAEGLAERGIASLRSEGRGVGRSSGELASPQTALEDFLALIARCSRYPELGTRPVLLAHGAGCTLALVAATRLVDDPPAGLVLIAPPVSPVGELMGYRQAAAARLADLPPGERLVALAQLQAEYGERPALLPVSLKAISCPILVVQGTADWIFPPGESLRLVSKLPNAERLLLDGLDHWLVPFAGWRSPEQNLRSDLAVAEEAIEPIAGWIAART</sequence>
<dbReference type="InterPro" id="IPR053145">
    <property type="entry name" value="AB_hydrolase_Est10"/>
</dbReference>
<keyword evidence="2" id="KW-0031">Aminopeptidase</keyword>
<dbReference type="PATRIC" id="fig|1183438.3.peg.1212"/>
<gene>
    <name evidence="2" type="ORF">GKIL_1229</name>
</gene>
<accession>U5QIJ1</accession>
<dbReference type="AlphaFoldDB" id="U5QIJ1"/>
<feature type="domain" description="Serine aminopeptidase S33" evidence="1">
    <location>
        <begin position="114"/>
        <end position="208"/>
    </location>
</feature>
<protein>
    <submittedName>
        <fullName evidence="2">Dipeptidyl aminopeptidases/acylaminoacyl-peptidase</fullName>
    </submittedName>
</protein>
<dbReference type="STRING" id="1183438.GKIL_1229"/>
<name>U5QIJ1_GLOK1</name>
<dbReference type="KEGG" id="glj:GKIL_1229"/>
<dbReference type="EMBL" id="CP003587">
    <property type="protein sequence ID" value="AGY57475.1"/>
    <property type="molecule type" value="Genomic_DNA"/>
</dbReference>
<keyword evidence="3" id="KW-1185">Reference proteome</keyword>
<keyword evidence="2" id="KW-0378">Hydrolase</keyword>
<keyword evidence="2" id="KW-0645">Protease</keyword>
<dbReference type="GO" id="GO:0052689">
    <property type="term" value="F:carboxylic ester hydrolase activity"/>
    <property type="evidence" value="ECO:0007669"/>
    <property type="project" value="TreeGrafter"/>
</dbReference>
<dbReference type="eggNOG" id="COG1073">
    <property type="taxonomic scope" value="Bacteria"/>
</dbReference>
<dbReference type="PANTHER" id="PTHR43265:SF1">
    <property type="entry name" value="ESTERASE ESTD"/>
    <property type="match status" value="1"/>
</dbReference>
<dbReference type="OrthoDB" id="9776685at2"/>
<dbReference type="HOGENOM" id="CLU_073021_0_0_3"/>
<dbReference type="GO" id="GO:0004177">
    <property type="term" value="F:aminopeptidase activity"/>
    <property type="evidence" value="ECO:0007669"/>
    <property type="project" value="UniProtKB-KW"/>
</dbReference>
<dbReference type="Gene3D" id="3.40.50.1820">
    <property type="entry name" value="alpha/beta hydrolase"/>
    <property type="match status" value="1"/>
</dbReference>
<dbReference type="InterPro" id="IPR029058">
    <property type="entry name" value="AB_hydrolase_fold"/>
</dbReference>
<dbReference type="SUPFAM" id="SSF53474">
    <property type="entry name" value="alpha/beta-Hydrolases"/>
    <property type="match status" value="1"/>
</dbReference>
<proteinExistence type="predicted"/>
<organism evidence="2 3">
    <name type="scientific">Gloeobacter kilaueensis (strain ATCC BAA-2537 / CCAP 1431/1 / ULC 316 / JS1)</name>
    <dbReference type="NCBI Taxonomy" id="1183438"/>
    <lineage>
        <taxon>Bacteria</taxon>
        <taxon>Bacillati</taxon>
        <taxon>Cyanobacteriota</taxon>
        <taxon>Cyanophyceae</taxon>
        <taxon>Gloeobacterales</taxon>
        <taxon>Gloeobacteraceae</taxon>
        <taxon>Gloeobacter</taxon>
    </lineage>
</organism>
<dbReference type="InterPro" id="IPR022742">
    <property type="entry name" value="Hydrolase_4"/>
</dbReference>
<dbReference type="PANTHER" id="PTHR43265">
    <property type="entry name" value="ESTERASE ESTD"/>
    <property type="match status" value="1"/>
</dbReference>